<sequence length="46" mass="5228">MELRYGVVKSLRKNELNTGSSAGWEFSVLIEKEASPTKLVFFLSHK</sequence>
<evidence type="ECO:0000313" key="2">
    <source>
        <dbReference type="Proteomes" id="UP000789405"/>
    </source>
</evidence>
<name>A0A9N9BN68_9GLOM</name>
<reference evidence="1" key="1">
    <citation type="submission" date="2021-06" db="EMBL/GenBank/DDBJ databases">
        <authorList>
            <person name="Kallberg Y."/>
            <person name="Tangrot J."/>
            <person name="Rosling A."/>
        </authorList>
    </citation>
    <scope>NUCLEOTIDE SEQUENCE</scope>
    <source>
        <strain evidence="1">MA453B</strain>
    </source>
</reference>
<evidence type="ECO:0000313" key="1">
    <source>
        <dbReference type="EMBL" id="CAG8572267.1"/>
    </source>
</evidence>
<dbReference type="Proteomes" id="UP000789405">
    <property type="component" value="Unassembled WGS sequence"/>
</dbReference>
<comment type="caution">
    <text evidence="1">The sequence shown here is derived from an EMBL/GenBank/DDBJ whole genome shotgun (WGS) entry which is preliminary data.</text>
</comment>
<keyword evidence="2" id="KW-1185">Reference proteome</keyword>
<organism evidence="1 2">
    <name type="scientific">Dentiscutata erythropus</name>
    <dbReference type="NCBI Taxonomy" id="1348616"/>
    <lineage>
        <taxon>Eukaryota</taxon>
        <taxon>Fungi</taxon>
        <taxon>Fungi incertae sedis</taxon>
        <taxon>Mucoromycota</taxon>
        <taxon>Glomeromycotina</taxon>
        <taxon>Glomeromycetes</taxon>
        <taxon>Diversisporales</taxon>
        <taxon>Gigasporaceae</taxon>
        <taxon>Dentiscutata</taxon>
    </lineage>
</organism>
<accession>A0A9N9BN68</accession>
<protein>
    <submittedName>
        <fullName evidence="1">686_t:CDS:1</fullName>
    </submittedName>
</protein>
<dbReference type="EMBL" id="CAJVPY010002796">
    <property type="protein sequence ID" value="CAG8572267.1"/>
    <property type="molecule type" value="Genomic_DNA"/>
</dbReference>
<gene>
    <name evidence="1" type="ORF">DERYTH_LOCUS6266</name>
</gene>
<dbReference type="AlphaFoldDB" id="A0A9N9BN68"/>
<proteinExistence type="predicted"/>